<dbReference type="Proteomes" id="UP000515498">
    <property type="component" value="Plasmid unnamed1"/>
</dbReference>
<gene>
    <name evidence="2" type="ORF">HZU40_33890</name>
</gene>
<feature type="transmembrane region" description="Helical" evidence="1">
    <location>
        <begin position="27"/>
        <end position="49"/>
    </location>
</feature>
<geneLocation type="plasmid" evidence="2 3">
    <name>unnamed1</name>
</geneLocation>
<dbReference type="KEGG" id="mflu:HZU40_33890"/>
<sequence>MMSDTSMLLLAAGETLSSPGGSGGVPSVALMLIAGLVLPLMSIAFAVMLPLRSARSSRDDASALGLGDRSLEEEFWDFIDDVERGRVTLSEVKVTAELGAAASLPGEDADERQADGA</sequence>
<evidence type="ECO:0000313" key="2">
    <source>
        <dbReference type="EMBL" id="QNJ96526.1"/>
    </source>
</evidence>
<keyword evidence="1" id="KW-0812">Transmembrane</keyword>
<keyword evidence="1" id="KW-1133">Transmembrane helix</keyword>
<reference evidence="2 3" key="1">
    <citation type="submission" date="2020-07" db="EMBL/GenBank/DDBJ databases">
        <title>Draft genome sequence of four isobutane-metabolizing strains capable of cometabolically degrading diverse ether contaminants.</title>
        <authorList>
            <person name="Chen W."/>
            <person name="Faulkner N."/>
            <person name="Smith C."/>
            <person name="Hyman M."/>
        </authorList>
    </citation>
    <scope>NUCLEOTIDE SEQUENCE [LARGE SCALE GENOMIC DNA]</scope>
    <source>
        <strain evidence="2 3">2A</strain>
        <plasmid evidence="2 3">unnamed1</plasmid>
    </source>
</reference>
<dbReference type="EMBL" id="CP059895">
    <property type="protein sequence ID" value="QNJ96526.1"/>
    <property type="molecule type" value="Genomic_DNA"/>
</dbReference>
<accession>A0A7G8PQB0</accession>
<name>A0A7G8PQB0_9MYCO</name>
<evidence type="ECO:0000256" key="1">
    <source>
        <dbReference type="SAM" id="Phobius"/>
    </source>
</evidence>
<evidence type="ECO:0000313" key="3">
    <source>
        <dbReference type="Proteomes" id="UP000515498"/>
    </source>
</evidence>
<keyword evidence="1" id="KW-0472">Membrane</keyword>
<dbReference type="AlphaFoldDB" id="A0A7G8PQB0"/>
<keyword evidence="2" id="KW-0614">Plasmid</keyword>
<organism evidence="2 3">
    <name type="scientific">Mycolicibacterium fluoranthenivorans</name>
    <dbReference type="NCBI Taxonomy" id="258505"/>
    <lineage>
        <taxon>Bacteria</taxon>
        <taxon>Bacillati</taxon>
        <taxon>Actinomycetota</taxon>
        <taxon>Actinomycetes</taxon>
        <taxon>Mycobacteriales</taxon>
        <taxon>Mycobacteriaceae</taxon>
        <taxon>Mycolicibacterium</taxon>
    </lineage>
</organism>
<proteinExistence type="predicted"/>
<dbReference type="RefSeq" id="WP_187099616.1">
    <property type="nucleotide sequence ID" value="NZ_CP059895.1"/>
</dbReference>
<protein>
    <submittedName>
        <fullName evidence="2">Uncharacterized protein</fullName>
    </submittedName>
</protein>